<evidence type="ECO:0000256" key="7">
    <source>
        <dbReference type="ARBA" id="ARBA00022842"/>
    </source>
</evidence>
<keyword evidence="7" id="KW-0460">Magnesium</keyword>
<organism evidence="9 10">
    <name type="scientific">Oopsacas minuta</name>
    <dbReference type="NCBI Taxonomy" id="111878"/>
    <lineage>
        <taxon>Eukaryota</taxon>
        <taxon>Metazoa</taxon>
        <taxon>Porifera</taxon>
        <taxon>Hexactinellida</taxon>
        <taxon>Hexasterophora</taxon>
        <taxon>Lyssacinosida</taxon>
        <taxon>Leucopsacidae</taxon>
        <taxon>Oopsacas</taxon>
    </lineage>
</organism>
<comment type="similarity">
    <text evidence="2">Belongs to the pyrimidine 5'-nucleotidase family.</text>
</comment>
<dbReference type="Pfam" id="PF05822">
    <property type="entry name" value="UMPH-1"/>
    <property type="match status" value="1"/>
</dbReference>
<dbReference type="AlphaFoldDB" id="A0AAV7KI39"/>
<dbReference type="SFLD" id="SFLDG01128">
    <property type="entry name" value="C1.4:_5'-Nucleotidase_Like"/>
    <property type="match status" value="1"/>
</dbReference>
<evidence type="ECO:0000256" key="3">
    <source>
        <dbReference type="ARBA" id="ARBA00012643"/>
    </source>
</evidence>
<evidence type="ECO:0000256" key="8">
    <source>
        <dbReference type="ARBA" id="ARBA00023080"/>
    </source>
</evidence>
<dbReference type="EC" id="3.1.3.5" evidence="3"/>
<evidence type="ECO:0000256" key="6">
    <source>
        <dbReference type="ARBA" id="ARBA00022801"/>
    </source>
</evidence>
<keyword evidence="4" id="KW-0479">Metal-binding</keyword>
<dbReference type="PANTHER" id="PTHR13045:SF0">
    <property type="entry name" value="7-METHYLGUANOSINE PHOSPHATE-SPECIFIC 5'-NUCLEOTIDASE"/>
    <property type="match status" value="1"/>
</dbReference>
<sequence length="306" mass="34586">MAESGTSLRDKIIEALEYTNNPNVHIRDLDALEKKISILKSSPNLSEDLLVISDFDYTLSKYFLPSGERSPTAYRILLGSKLLSEEVNKRDEELSNHYYPLELSSSINEEEKHKVCSEWWSQGNQLIISTKVNRDLIAKIVETSGLTLREGIGELMHIINSCNVSCLVFSAGLDYIIKVALKENKLLTPNVKVISNEMVWDDEGTISQMQGPVLTSYNKNYNILSNYPDVAKEFDPKKFVILLGDSPGDSNMANGMPNLQETLRIGFLNIKVEEKLENFKTLFDIVFTNDMPLLLFIKLLKLILSS</sequence>
<dbReference type="GO" id="GO:0005737">
    <property type="term" value="C:cytoplasm"/>
    <property type="evidence" value="ECO:0007669"/>
    <property type="project" value="InterPro"/>
</dbReference>
<dbReference type="GO" id="GO:0000166">
    <property type="term" value="F:nucleotide binding"/>
    <property type="evidence" value="ECO:0007669"/>
    <property type="project" value="UniProtKB-KW"/>
</dbReference>
<evidence type="ECO:0000313" key="10">
    <source>
        <dbReference type="Proteomes" id="UP001165289"/>
    </source>
</evidence>
<dbReference type="FunFam" id="1.10.150.340:FF:000001">
    <property type="entry name" value="Cytosolic 5-nucleotidase 3-like"/>
    <property type="match status" value="1"/>
</dbReference>
<dbReference type="Gene3D" id="1.10.150.340">
    <property type="entry name" value="Pyrimidine 5'-nucleotidase (UMPH-1), N-terminal domain"/>
    <property type="match status" value="1"/>
</dbReference>
<keyword evidence="6" id="KW-0378">Hydrolase</keyword>
<dbReference type="Proteomes" id="UP001165289">
    <property type="component" value="Unassembled WGS sequence"/>
</dbReference>
<keyword evidence="5" id="KW-0547">Nucleotide-binding</keyword>
<evidence type="ECO:0000313" key="9">
    <source>
        <dbReference type="EMBL" id="KAI6660560.1"/>
    </source>
</evidence>
<reference evidence="9 10" key="1">
    <citation type="journal article" date="2023" name="BMC Biol.">
        <title>The compact genome of the sponge Oopsacas minuta (Hexactinellida) is lacking key metazoan core genes.</title>
        <authorList>
            <person name="Santini S."/>
            <person name="Schenkelaars Q."/>
            <person name="Jourda C."/>
            <person name="Duchesne M."/>
            <person name="Belahbib H."/>
            <person name="Rocher C."/>
            <person name="Selva M."/>
            <person name="Riesgo A."/>
            <person name="Vervoort M."/>
            <person name="Leys S.P."/>
            <person name="Kodjabachian L."/>
            <person name="Le Bivic A."/>
            <person name="Borchiellini C."/>
            <person name="Claverie J.M."/>
            <person name="Renard E."/>
        </authorList>
    </citation>
    <scope>NUCLEOTIDE SEQUENCE [LARGE SCALE GENOMIC DNA]</scope>
    <source>
        <strain evidence="9">SPO-2</strain>
    </source>
</reference>
<gene>
    <name evidence="9" type="ORF">LOD99_14144</name>
</gene>
<dbReference type="GO" id="GO:0008253">
    <property type="term" value="F:5'-nucleotidase activity"/>
    <property type="evidence" value="ECO:0007669"/>
    <property type="project" value="UniProtKB-EC"/>
</dbReference>
<dbReference type="SUPFAM" id="SSF56784">
    <property type="entry name" value="HAD-like"/>
    <property type="match status" value="1"/>
</dbReference>
<evidence type="ECO:0000256" key="4">
    <source>
        <dbReference type="ARBA" id="ARBA00022723"/>
    </source>
</evidence>
<comment type="caution">
    <text evidence="9">The sequence shown here is derived from an EMBL/GenBank/DDBJ whole genome shotgun (WGS) entry which is preliminary data.</text>
</comment>
<keyword evidence="10" id="KW-1185">Reference proteome</keyword>
<accession>A0AAV7KI39</accession>
<dbReference type="EMBL" id="JAKMXF010000033">
    <property type="protein sequence ID" value="KAI6660560.1"/>
    <property type="molecule type" value="Genomic_DNA"/>
</dbReference>
<dbReference type="InterPro" id="IPR036412">
    <property type="entry name" value="HAD-like_sf"/>
</dbReference>
<protein>
    <recommendedName>
        <fullName evidence="3">5'-nucleotidase</fullName>
        <ecNumber evidence="3">3.1.3.5</ecNumber>
    </recommendedName>
</protein>
<dbReference type="InterPro" id="IPR006434">
    <property type="entry name" value="Pyrimidine_nucleotidase_eu"/>
</dbReference>
<comment type="catalytic activity">
    <reaction evidence="1">
        <text>a ribonucleoside 5'-phosphate + H2O = a ribonucleoside + phosphate</text>
        <dbReference type="Rhea" id="RHEA:12484"/>
        <dbReference type="ChEBI" id="CHEBI:15377"/>
        <dbReference type="ChEBI" id="CHEBI:18254"/>
        <dbReference type="ChEBI" id="CHEBI:43474"/>
        <dbReference type="ChEBI" id="CHEBI:58043"/>
        <dbReference type="EC" id="3.1.3.5"/>
    </reaction>
</comment>
<evidence type="ECO:0000256" key="2">
    <source>
        <dbReference type="ARBA" id="ARBA00008389"/>
    </source>
</evidence>
<dbReference type="InterPro" id="IPR023214">
    <property type="entry name" value="HAD_sf"/>
</dbReference>
<dbReference type="PANTHER" id="PTHR13045">
    <property type="entry name" value="5'-NUCLEOTIDASE"/>
    <property type="match status" value="1"/>
</dbReference>
<dbReference type="Gene3D" id="3.40.50.1000">
    <property type="entry name" value="HAD superfamily/HAD-like"/>
    <property type="match status" value="1"/>
</dbReference>
<dbReference type="SFLD" id="SFLDS00003">
    <property type="entry name" value="Haloacid_Dehalogenase"/>
    <property type="match status" value="1"/>
</dbReference>
<evidence type="ECO:0000256" key="1">
    <source>
        <dbReference type="ARBA" id="ARBA00000815"/>
    </source>
</evidence>
<proteinExistence type="inferred from homology"/>
<evidence type="ECO:0000256" key="5">
    <source>
        <dbReference type="ARBA" id="ARBA00022741"/>
    </source>
</evidence>
<dbReference type="GO" id="GO:0000287">
    <property type="term" value="F:magnesium ion binding"/>
    <property type="evidence" value="ECO:0007669"/>
    <property type="project" value="InterPro"/>
</dbReference>
<name>A0AAV7KI39_9METZ</name>
<dbReference type="GO" id="GO:0009117">
    <property type="term" value="P:nucleotide metabolic process"/>
    <property type="evidence" value="ECO:0007669"/>
    <property type="project" value="UniProtKB-KW"/>
</dbReference>
<keyword evidence="8" id="KW-0546">Nucleotide metabolism</keyword>